<comment type="caution">
    <text evidence="3">The sequence shown here is derived from an EMBL/GenBank/DDBJ whole genome shotgun (WGS) entry which is preliminary data.</text>
</comment>
<proteinExistence type="predicted"/>
<name>A0A9W9W2E3_9EURO</name>
<gene>
    <name evidence="3" type="ORF">N7509_005522</name>
</gene>
<accession>A0A9W9W2E3</accession>
<organism evidence="3 4">
    <name type="scientific">Penicillium cosmopolitanum</name>
    <dbReference type="NCBI Taxonomy" id="1131564"/>
    <lineage>
        <taxon>Eukaryota</taxon>
        <taxon>Fungi</taxon>
        <taxon>Dikarya</taxon>
        <taxon>Ascomycota</taxon>
        <taxon>Pezizomycotina</taxon>
        <taxon>Eurotiomycetes</taxon>
        <taxon>Eurotiomycetidae</taxon>
        <taxon>Eurotiales</taxon>
        <taxon>Aspergillaceae</taxon>
        <taxon>Penicillium</taxon>
    </lineage>
</organism>
<evidence type="ECO:0000313" key="3">
    <source>
        <dbReference type="EMBL" id="KAJ5397409.1"/>
    </source>
</evidence>
<dbReference type="EMBL" id="JAPZBU010000006">
    <property type="protein sequence ID" value="KAJ5397409.1"/>
    <property type="molecule type" value="Genomic_DNA"/>
</dbReference>
<feature type="region of interest" description="Disordered" evidence="2">
    <location>
        <begin position="1"/>
        <end position="56"/>
    </location>
</feature>
<feature type="coiled-coil region" evidence="1">
    <location>
        <begin position="413"/>
        <end position="447"/>
    </location>
</feature>
<evidence type="ECO:0000256" key="1">
    <source>
        <dbReference type="SAM" id="Coils"/>
    </source>
</evidence>
<dbReference type="Proteomes" id="UP001147747">
    <property type="component" value="Unassembled WGS sequence"/>
</dbReference>
<feature type="compositionally biased region" description="Polar residues" evidence="2">
    <location>
        <begin position="18"/>
        <end position="56"/>
    </location>
</feature>
<feature type="region of interest" description="Disordered" evidence="2">
    <location>
        <begin position="252"/>
        <end position="360"/>
    </location>
</feature>
<dbReference type="GeneID" id="81369139"/>
<dbReference type="RefSeq" id="XP_056489461.1">
    <property type="nucleotide sequence ID" value="XM_056630159.1"/>
</dbReference>
<sequence>MTTSYIDNETPRECSKDNCGSSGIPTPQISPQIRPNLQIDSGNEPLQAQSSGASDSNVNTVGYEGFQFFKADPMPGQKATWSRVERTHMHLSQSEFYKMVHKRANKVSAAQQYQNLSDTRRAHVNQLIHEQRRNDPSNEWSCVYAKECDRASKPRNAHRDDYETVSMDVILMKRPMKTKVYPRTPMGDLVDLGVTFTRQDSNRPSAILMPPGYQTAPPFVPGQIIGPGNVVQGPMPRPVSVTSPFTRLDLGRSSIEDQYRATHGHTVPKKENRNIDNQSIWSSEEVTSDDDDESMIFDESPSDVSSDTEHPDGMDCECQESPSHQDQATPRQRSCSPGNREVPVGFGPQHRRRSISRNRERKLDRYHPLRYYNLDMVAAKNSLPVKRARGSSGVGTDSNKTWKKKYRIQRIDDEELRSRLLDCEARIEQWERAFENQTRVLQKTMKDSRQLQRRRSFWDFSSMRHCGCDCPNTGGVGNNQ</sequence>
<reference evidence="3" key="1">
    <citation type="submission" date="2022-12" db="EMBL/GenBank/DDBJ databases">
        <authorList>
            <person name="Petersen C."/>
        </authorList>
    </citation>
    <scope>NUCLEOTIDE SEQUENCE</scope>
    <source>
        <strain evidence="3">IBT 29677</strain>
    </source>
</reference>
<keyword evidence="4" id="KW-1185">Reference proteome</keyword>
<feature type="compositionally biased region" description="Acidic residues" evidence="2">
    <location>
        <begin position="286"/>
        <end position="296"/>
    </location>
</feature>
<evidence type="ECO:0000256" key="2">
    <source>
        <dbReference type="SAM" id="MobiDB-lite"/>
    </source>
</evidence>
<evidence type="ECO:0000313" key="4">
    <source>
        <dbReference type="Proteomes" id="UP001147747"/>
    </source>
</evidence>
<protein>
    <submittedName>
        <fullName evidence="3">Uncharacterized protein</fullName>
    </submittedName>
</protein>
<dbReference type="AlphaFoldDB" id="A0A9W9W2E3"/>
<dbReference type="OrthoDB" id="5401486at2759"/>
<keyword evidence="1" id="KW-0175">Coiled coil</keyword>
<reference evidence="3" key="2">
    <citation type="journal article" date="2023" name="IMA Fungus">
        <title>Comparative genomic study of the Penicillium genus elucidates a diverse pangenome and 15 lateral gene transfer events.</title>
        <authorList>
            <person name="Petersen C."/>
            <person name="Sorensen T."/>
            <person name="Nielsen M.R."/>
            <person name="Sondergaard T.E."/>
            <person name="Sorensen J.L."/>
            <person name="Fitzpatrick D.A."/>
            <person name="Frisvad J.C."/>
            <person name="Nielsen K.L."/>
        </authorList>
    </citation>
    <scope>NUCLEOTIDE SEQUENCE</scope>
    <source>
        <strain evidence="3">IBT 29677</strain>
    </source>
</reference>
<feature type="compositionally biased region" description="Polar residues" evidence="2">
    <location>
        <begin position="320"/>
        <end position="337"/>
    </location>
</feature>